<dbReference type="Pfam" id="PF06985">
    <property type="entry name" value="HET"/>
    <property type="match status" value="1"/>
</dbReference>
<feature type="region of interest" description="Disordered" evidence="1">
    <location>
        <begin position="471"/>
        <end position="602"/>
    </location>
</feature>
<feature type="compositionally biased region" description="Basic and acidic residues" evidence="1">
    <location>
        <begin position="583"/>
        <end position="602"/>
    </location>
</feature>
<accession>A0ABR4DPR8</accession>
<feature type="compositionally biased region" description="Polar residues" evidence="1">
    <location>
        <begin position="552"/>
        <end position="566"/>
    </location>
</feature>
<feature type="domain" description="Heterokaryon incompatibility" evidence="2">
    <location>
        <begin position="10"/>
        <end position="151"/>
    </location>
</feature>
<reference evidence="3 4" key="1">
    <citation type="submission" date="2024-03" db="EMBL/GenBank/DDBJ databases">
        <title>A high-quality draft genome sequence of Diaporthe vaccinii, a causative agent of upright dieback and viscid rot disease in cranberry plants.</title>
        <authorList>
            <person name="Sarrasin M."/>
            <person name="Lang B.F."/>
            <person name="Burger G."/>
        </authorList>
    </citation>
    <scope>NUCLEOTIDE SEQUENCE [LARGE SCALE GENOMIC DNA]</scope>
    <source>
        <strain evidence="3 4">IS7</strain>
    </source>
</reference>
<comment type="caution">
    <text evidence="3">The sequence shown here is derived from an EMBL/GenBank/DDBJ whole genome shotgun (WGS) entry which is preliminary data.</text>
</comment>
<keyword evidence="4" id="KW-1185">Reference proteome</keyword>
<evidence type="ECO:0000313" key="4">
    <source>
        <dbReference type="Proteomes" id="UP001600888"/>
    </source>
</evidence>
<dbReference type="Proteomes" id="UP001600888">
    <property type="component" value="Unassembled WGS sequence"/>
</dbReference>
<feature type="region of interest" description="Disordered" evidence="1">
    <location>
        <begin position="228"/>
        <end position="271"/>
    </location>
</feature>
<dbReference type="PANTHER" id="PTHR24148">
    <property type="entry name" value="ANKYRIN REPEAT DOMAIN-CONTAINING PROTEIN 39 HOMOLOG-RELATED"/>
    <property type="match status" value="1"/>
</dbReference>
<dbReference type="InterPro" id="IPR052895">
    <property type="entry name" value="HetReg/Transcr_Mod"/>
</dbReference>
<evidence type="ECO:0000256" key="1">
    <source>
        <dbReference type="SAM" id="MobiDB-lite"/>
    </source>
</evidence>
<organism evidence="3 4">
    <name type="scientific">Diaporthe vaccinii</name>
    <dbReference type="NCBI Taxonomy" id="105482"/>
    <lineage>
        <taxon>Eukaryota</taxon>
        <taxon>Fungi</taxon>
        <taxon>Dikarya</taxon>
        <taxon>Ascomycota</taxon>
        <taxon>Pezizomycotina</taxon>
        <taxon>Sordariomycetes</taxon>
        <taxon>Sordariomycetidae</taxon>
        <taxon>Diaporthales</taxon>
        <taxon>Diaporthaceae</taxon>
        <taxon>Diaporthe</taxon>
        <taxon>Diaporthe eres species complex</taxon>
    </lineage>
</organism>
<feature type="compositionally biased region" description="Basic and acidic residues" evidence="1">
    <location>
        <begin position="475"/>
        <end position="498"/>
    </location>
</feature>
<evidence type="ECO:0000313" key="3">
    <source>
        <dbReference type="EMBL" id="KAL2272349.1"/>
    </source>
</evidence>
<dbReference type="EMBL" id="JBAWTH010000247">
    <property type="protein sequence ID" value="KAL2272349.1"/>
    <property type="molecule type" value="Genomic_DNA"/>
</dbReference>
<feature type="compositionally biased region" description="Basic and acidic residues" evidence="1">
    <location>
        <begin position="507"/>
        <end position="516"/>
    </location>
</feature>
<feature type="compositionally biased region" description="Basic residues" evidence="1">
    <location>
        <begin position="244"/>
        <end position="255"/>
    </location>
</feature>
<proteinExistence type="predicted"/>
<gene>
    <name evidence="3" type="ORF">FJTKL_06792</name>
</gene>
<dbReference type="PANTHER" id="PTHR24148:SF64">
    <property type="entry name" value="HETEROKARYON INCOMPATIBILITY DOMAIN-CONTAINING PROTEIN"/>
    <property type="match status" value="1"/>
</dbReference>
<dbReference type="InterPro" id="IPR010730">
    <property type="entry name" value="HET"/>
</dbReference>
<name>A0ABR4DPR8_9PEZI</name>
<evidence type="ECO:0000259" key="2">
    <source>
        <dbReference type="Pfam" id="PF06985"/>
    </source>
</evidence>
<protein>
    <recommendedName>
        <fullName evidence="2">Heterokaryon incompatibility domain-containing protein</fullName>
    </recommendedName>
</protein>
<sequence>MDVDDAVVEYEALSWCWGQEVKDRAIRVYEGGKYYRLPVTRDLTLALKYLRHPHAERILWIDALCINQANHEERNHQVQMMARIYSGAKQACIWLGEDTDDSTTAIRFINEIMKLENFDAISEKKENSFKWQSLLLLMQRPWFSRRWVVQEIALARSATIYCGNDKIPWTNFAVAVELFVEVETATHRLSEVMRKDETFGHVPQWFEHVSELGASVLVQATGKVFRRDGNQATDSEDGVDAKPRLRARRPARKGLKRNETGEVEGPSQRSALAPQRPLLSLEYLVSSLSVFQATQPRDAVYSLLAISRDTAPFAELRIKSQEGSEEAIIMSTVSSFLERKPFRVDYTLLKTQRSISIQAVIWNRCLIKTDEPLSVLGLASQHVQKDDLICIIFGCTVPVILRIKYKAEGAPGKEKMQDQIESMKAAMEVCEEACFRKIRYQKRLQIEKAKGGGLDTIWKKEVLAELEEVNSQMRKWKEREEEDKERKIAEDKDQENRKERIKRRQREARMTRDEAKLQPLQKSKTMPDAGLRSMVTKTGPSPVKEGMPEQSEGAQSTHATPPQTHGQDGHDGVRETGQTTTEQLEKERQKKKDEAREEDPKVYYEFLGEAYIHGMMDGEAVRRQINEGEPTRMFEIR</sequence>